<name>A0ABX3A1C8_9GAMM</name>
<dbReference type="InterPro" id="IPR043129">
    <property type="entry name" value="ATPase_NBD"/>
</dbReference>
<proteinExistence type="predicted"/>
<evidence type="ECO:0000313" key="2">
    <source>
        <dbReference type="EMBL" id="ODN41210.1"/>
    </source>
</evidence>
<dbReference type="Proteomes" id="UP000094329">
    <property type="component" value="Unassembled WGS sequence"/>
</dbReference>
<reference evidence="2 3" key="1">
    <citation type="submission" date="2016-08" db="EMBL/GenBank/DDBJ databases">
        <title>Draft genome sequence of Candidatus Piscirickettsia litoralis, from seawater.</title>
        <authorList>
            <person name="Wan X."/>
            <person name="Lee A.J."/>
            <person name="Hou S."/>
            <person name="Donachie S.P."/>
        </authorList>
    </citation>
    <scope>NUCLEOTIDE SEQUENCE [LARGE SCALE GENOMIC DNA]</scope>
    <source>
        <strain evidence="2 3">Y2</strain>
    </source>
</reference>
<dbReference type="InterPro" id="IPR010982">
    <property type="entry name" value="Lambda_DNA-bd_dom_sf"/>
</dbReference>
<feature type="domain" description="HTH cro/C1-type" evidence="1">
    <location>
        <begin position="24"/>
        <end position="69"/>
    </location>
</feature>
<dbReference type="InterPro" id="IPR001387">
    <property type="entry name" value="Cro/C1-type_HTH"/>
</dbReference>
<protein>
    <recommendedName>
        <fullName evidence="1">HTH cro/C1-type domain-containing protein</fullName>
    </recommendedName>
</protein>
<dbReference type="EMBL" id="MDTU01000005">
    <property type="protein sequence ID" value="ODN41210.1"/>
    <property type="molecule type" value="Genomic_DNA"/>
</dbReference>
<dbReference type="CDD" id="cd00093">
    <property type="entry name" value="HTH_XRE"/>
    <property type="match status" value="1"/>
</dbReference>
<dbReference type="PROSITE" id="PS50943">
    <property type="entry name" value="HTH_CROC1"/>
    <property type="match status" value="1"/>
</dbReference>
<dbReference type="RefSeq" id="WP_069314347.1">
    <property type="nucleotide sequence ID" value="NZ_MDTU01000005.1"/>
</dbReference>
<accession>A0ABX3A1C8</accession>
<evidence type="ECO:0000259" key="1">
    <source>
        <dbReference type="PROSITE" id="PS50943"/>
    </source>
</evidence>
<dbReference type="SUPFAM" id="SSF47413">
    <property type="entry name" value="lambda repressor-like DNA-binding domains"/>
    <property type="match status" value="1"/>
</dbReference>
<dbReference type="Gene3D" id="3.30.420.40">
    <property type="match status" value="1"/>
</dbReference>
<sequence length="375" mass="42427">MTKRQLKRIADNIVFLMNNCSPPMSKQNLADKSKVSYPTLTPILQGKRDFGVTKLIQISEALNTTPAEILNKTYAPPKLEKTLNDAKYLATFISTSSVTFCSLLKKGNKRCSKSTSEFTISCSHDPFEIIDNLKSAITSIDENIDMQDVAVFISIQEYEFRKQREELKKIANNEFCYAIIEADWKSDYLAHFKGRNGICVTINDGLSISHSTNQGETIKKTQGLGFPIADEGGNLWLGWQAIRHSIEAKEGVVKPTKLSNKILAMFNSDLSEMSEEISKSPNRIYIEASSTLKEMLYRQEPIAKSIVKNGFDKIFRKISEIDKITKQKMPICLSGDVSYLYEDLLPQERIYEPTKAREELLKTHGMSMLNDFVSN</sequence>
<dbReference type="Gene3D" id="1.10.260.40">
    <property type="entry name" value="lambda repressor-like DNA-binding domains"/>
    <property type="match status" value="1"/>
</dbReference>
<keyword evidence="3" id="KW-1185">Reference proteome</keyword>
<organism evidence="2 3">
    <name type="scientific">Piscirickettsia litoralis</name>
    <dbReference type="NCBI Taxonomy" id="1891921"/>
    <lineage>
        <taxon>Bacteria</taxon>
        <taxon>Pseudomonadati</taxon>
        <taxon>Pseudomonadota</taxon>
        <taxon>Gammaproteobacteria</taxon>
        <taxon>Thiotrichales</taxon>
        <taxon>Piscirickettsiaceae</taxon>
        <taxon>Piscirickettsia</taxon>
    </lineage>
</organism>
<evidence type="ECO:0000313" key="3">
    <source>
        <dbReference type="Proteomes" id="UP000094329"/>
    </source>
</evidence>
<comment type="caution">
    <text evidence="2">The sequence shown here is derived from an EMBL/GenBank/DDBJ whole genome shotgun (WGS) entry which is preliminary data.</text>
</comment>
<gene>
    <name evidence="2" type="ORF">BGC07_17505</name>
</gene>
<dbReference type="SUPFAM" id="SSF53067">
    <property type="entry name" value="Actin-like ATPase domain"/>
    <property type="match status" value="1"/>
</dbReference>